<evidence type="ECO:0000313" key="4">
    <source>
        <dbReference type="Proteomes" id="UP000186905"/>
    </source>
</evidence>
<organism evidence="3 4">
    <name type="scientific">Photobacterium proteolyticum</name>
    <dbReference type="NCBI Taxonomy" id="1903952"/>
    <lineage>
        <taxon>Bacteria</taxon>
        <taxon>Pseudomonadati</taxon>
        <taxon>Pseudomonadota</taxon>
        <taxon>Gammaproteobacteria</taxon>
        <taxon>Vibrionales</taxon>
        <taxon>Vibrionaceae</taxon>
        <taxon>Photobacterium</taxon>
    </lineage>
</organism>
<accession>A0A1Q9GJ04</accession>
<keyword evidence="1" id="KW-0238">DNA-binding</keyword>
<evidence type="ECO:0000256" key="1">
    <source>
        <dbReference type="ARBA" id="ARBA00023125"/>
    </source>
</evidence>
<sequence length="287" mass="33599">MTNNLEKFSLNKYSISDVSKLCNISTKALRYYDKIGLIKPKRFNSNNYRYYTDDSLFLIPIIKYYKQMGFTLDEMNQLISCSDYNIDNIMQEVFKRKMSDLFEEQKGLEIRYNSVNDWYNLILEAKSVQENQNTDVSIQFFSGDDYLYLKQSFDENIRASVINIEFTDYVEKMKANIVGPVILQFKSHQARVTGEAKETCILQKTATPCPSEKTIFIGAQPMARCYHIGSHSTINKTYEKIATWAKLNNYSLADECYERYVIDYWTTKDSDKYVTEIMIPAKRVVTH</sequence>
<dbReference type="PROSITE" id="PS00552">
    <property type="entry name" value="HTH_MERR_1"/>
    <property type="match status" value="1"/>
</dbReference>
<dbReference type="SUPFAM" id="SSF46955">
    <property type="entry name" value="Putative DNA-binding domain"/>
    <property type="match status" value="1"/>
</dbReference>
<evidence type="ECO:0000313" key="3">
    <source>
        <dbReference type="EMBL" id="OLQ74448.1"/>
    </source>
</evidence>
<dbReference type="GO" id="GO:0003700">
    <property type="term" value="F:DNA-binding transcription factor activity"/>
    <property type="evidence" value="ECO:0007669"/>
    <property type="project" value="InterPro"/>
</dbReference>
<keyword evidence="4" id="KW-1185">Reference proteome</keyword>
<dbReference type="InterPro" id="IPR047057">
    <property type="entry name" value="MerR_fam"/>
</dbReference>
<dbReference type="AlphaFoldDB" id="A0A1Q9GJ04"/>
<dbReference type="Gene3D" id="3.20.80.10">
    <property type="entry name" value="Regulatory factor, effector binding domain"/>
    <property type="match status" value="1"/>
</dbReference>
<dbReference type="PROSITE" id="PS50937">
    <property type="entry name" value="HTH_MERR_2"/>
    <property type="match status" value="1"/>
</dbReference>
<comment type="caution">
    <text evidence="3">The sequence shown here is derived from an EMBL/GenBank/DDBJ whole genome shotgun (WGS) entry which is preliminary data.</text>
</comment>
<dbReference type="STRING" id="1903952.BIT28_13585"/>
<dbReference type="PANTHER" id="PTHR30204:SF96">
    <property type="entry name" value="CHROMOSOME-ANCHORING PROTEIN RACA"/>
    <property type="match status" value="1"/>
</dbReference>
<dbReference type="Pfam" id="PF13411">
    <property type="entry name" value="MerR_1"/>
    <property type="match status" value="1"/>
</dbReference>
<dbReference type="GO" id="GO:0003677">
    <property type="term" value="F:DNA binding"/>
    <property type="evidence" value="ECO:0007669"/>
    <property type="project" value="UniProtKB-KW"/>
</dbReference>
<dbReference type="Gene3D" id="1.10.1660.10">
    <property type="match status" value="1"/>
</dbReference>
<dbReference type="PANTHER" id="PTHR30204">
    <property type="entry name" value="REDOX-CYCLING DRUG-SENSING TRANSCRIPTIONAL ACTIVATOR SOXR"/>
    <property type="match status" value="1"/>
</dbReference>
<dbReference type="InterPro" id="IPR000551">
    <property type="entry name" value="MerR-type_HTH_dom"/>
</dbReference>
<protein>
    <submittedName>
        <fullName evidence="3">MerR family transcriptional regulator</fullName>
    </submittedName>
</protein>
<feature type="domain" description="HTH merR-type" evidence="2">
    <location>
        <begin position="12"/>
        <end position="81"/>
    </location>
</feature>
<dbReference type="SUPFAM" id="SSF55136">
    <property type="entry name" value="Probable bacterial effector-binding domain"/>
    <property type="match status" value="1"/>
</dbReference>
<dbReference type="InterPro" id="IPR011256">
    <property type="entry name" value="Reg_factor_effector_dom_sf"/>
</dbReference>
<dbReference type="InterPro" id="IPR009061">
    <property type="entry name" value="DNA-bd_dom_put_sf"/>
</dbReference>
<dbReference type="SMART" id="SM00422">
    <property type="entry name" value="HTH_MERR"/>
    <property type="match status" value="1"/>
</dbReference>
<evidence type="ECO:0000259" key="2">
    <source>
        <dbReference type="PROSITE" id="PS50937"/>
    </source>
</evidence>
<gene>
    <name evidence="3" type="ORF">BIT28_13585</name>
</gene>
<dbReference type="EMBL" id="MJIL01000083">
    <property type="protein sequence ID" value="OLQ74448.1"/>
    <property type="molecule type" value="Genomic_DNA"/>
</dbReference>
<proteinExistence type="predicted"/>
<dbReference type="InterPro" id="IPR029442">
    <property type="entry name" value="GyrI-like"/>
</dbReference>
<reference evidence="3 4" key="1">
    <citation type="submission" date="2016-09" db="EMBL/GenBank/DDBJ databases">
        <title>Photobacterium proteolyticum sp. nov. a protease producing bacterium isolated from ocean sediments of Laizhou Bay.</title>
        <authorList>
            <person name="Li Y."/>
        </authorList>
    </citation>
    <scope>NUCLEOTIDE SEQUENCE [LARGE SCALE GENOMIC DNA]</scope>
    <source>
        <strain evidence="3 4">13-12</strain>
    </source>
</reference>
<dbReference type="Proteomes" id="UP000186905">
    <property type="component" value="Unassembled WGS sequence"/>
</dbReference>
<name>A0A1Q9GJ04_9GAMM</name>
<dbReference type="Pfam" id="PF06445">
    <property type="entry name" value="GyrI-like"/>
    <property type="match status" value="1"/>
</dbReference>